<evidence type="ECO:0000313" key="2">
    <source>
        <dbReference type="Proteomes" id="UP000236333"/>
    </source>
</evidence>
<protein>
    <submittedName>
        <fullName evidence="1">Uncharacterized protein</fullName>
    </submittedName>
</protein>
<dbReference type="EMBL" id="PGGS01000530">
    <property type="protein sequence ID" value="PNH03237.1"/>
    <property type="molecule type" value="Genomic_DNA"/>
</dbReference>
<gene>
    <name evidence="1" type="ORF">TSOC_010732</name>
</gene>
<organism evidence="1 2">
    <name type="scientific">Tetrabaena socialis</name>
    <dbReference type="NCBI Taxonomy" id="47790"/>
    <lineage>
        <taxon>Eukaryota</taxon>
        <taxon>Viridiplantae</taxon>
        <taxon>Chlorophyta</taxon>
        <taxon>core chlorophytes</taxon>
        <taxon>Chlorophyceae</taxon>
        <taxon>CS clade</taxon>
        <taxon>Chlamydomonadales</taxon>
        <taxon>Tetrabaenaceae</taxon>
        <taxon>Tetrabaena</taxon>
    </lineage>
</organism>
<comment type="caution">
    <text evidence="1">The sequence shown here is derived from an EMBL/GenBank/DDBJ whole genome shotgun (WGS) entry which is preliminary data.</text>
</comment>
<accession>A0A2J7ZSI9</accession>
<name>A0A2J7ZSI9_9CHLO</name>
<dbReference type="AlphaFoldDB" id="A0A2J7ZSI9"/>
<evidence type="ECO:0000313" key="1">
    <source>
        <dbReference type="EMBL" id="PNH03237.1"/>
    </source>
</evidence>
<proteinExistence type="predicted"/>
<sequence>MGAGVPGSSIKMSQALAQQLGPQLSRGLRESDVEGMLQKVPVKLGAGKLKASLFDVMPSMCVGDLVRLCEEYARR</sequence>
<keyword evidence="2" id="KW-1185">Reference proteome</keyword>
<dbReference type="InterPro" id="IPR021518">
    <property type="entry name" value="DUF3181"/>
</dbReference>
<dbReference type="Proteomes" id="UP000236333">
    <property type="component" value="Unassembled WGS sequence"/>
</dbReference>
<reference evidence="1 2" key="1">
    <citation type="journal article" date="2017" name="Mol. Biol. Evol.">
        <title>The 4-celled Tetrabaena socialis nuclear genome reveals the essential components for genetic control of cell number at the origin of multicellularity in the volvocine lineage.</title>
        <authorList>
            <person name="Featherston J."/>
            <person name="Arakaki Y."/>
            <person name="Hanschen E.R."/>
            <person name="Ferris P.J."/>
            <person name="Michod R.E."/>
            <person name="Olson B.J.S.C."/>
            <person name="Nozaki H."/>
            <person name="Durand P.M."/>
        </authorList>
    </citation>
    <scope>NUCLEOTIDE SEQUENCE [LARGE SCALE GENOMIC DNA]</scope>
    <source>
        <strain evidence="1 2">NIES-571</strain>
    </source>
</reference>
<dbReference type="Pfam" id="PF11378">
    <property type="entry name" value="DUF3181"/>
    <property type="match status" value="1"/>
</dbReference>